<evidence type="ECO:0000256" key="9">
    <source>
        <dbReference type="ARBA" id="ARBA00023069"/>
    </source>
</evidence>
<evidence type="ECO:0000256" key="7">
    <source>
        <dbReference type="ARBA" id="ARBA00022794"/>
    </source>
</evidence>
<evidence type="ECO:0000313" key="18">
    <source>
        <dbReference type="Proteomes" id="UP000663829"/>
    </source>
</evidence>
<dbReference type="InterPro" id="IPR027417">
    <property type="entry name" value="P-loop_NTPase"/>
</dbReference>
<comment type="subcellular location">
    <subcellularLocation>
        <location evidence="1">Cytoplasm</location>
        <location evidence="1">Cytoskeleton</location>
        <location evidence="1">Cilium basal body</location>
    </subcellularLocation>
</comment>
<name>A0A813NQC2_9BILA</name>
<keyword evidence="8" id="KW-0653">Protein transport</keyword>
<dbReference type="InterPro" id="IPR001806">
    <property type="entry name" value="Small_GTPase"/>
</dbReference>
<dbReference type="PANTHER" id="PTHR14983:SF1">
    <property type="entry name" value="CILIOGENESIS AND PLANAR POLARITY EFFECTOR 2"/>
    <property type="match status" value="1"/>
</dbReference>
<evidence type="ECO:0000256" key="4">
    <source>
        <dbReference type="ARBA" id="ARBA00022448"/>
    </source>
</evidence>
<evidence type="ECO:0000256" key="3">
    <source>
        <dbReference type="ARBA" id="ARBA00021423"/>
    </source>
</evidence>
<keyword evidence="7" id="KW-0970">Cilium biogenesis/degradation</keyword>
<keyword evidence="4" id="KW-0813">Transport</keyword>
<dbReference type="EMBL" id="CAJNOK010000592">
    <property type="protein sequence ID" value="CAF0763610.1"/>
    <property type="molecule type" value="Genomic_DNA"/>
</dbReference>
<evidence type="ECO:0000256" key="2">
    <source>
        <dbReference type="ARBA" id="ARBA00006270"/>
    </source>
</evidence>
<keyword evidence="12" id="KW-0966">Cell projection</keyword>
<sequence length="255" mass="29394">MTTMDVPRSDDGGLFDYQWINREEAEKILEGLKKRHKNELRDFFNENKLLALLSGPSLSVGLSMKQYRYKVLLIGKSSCGKTSLIRALQGKQSVNDYQPTIGIQTTAIYWPVKLNQPNRPTYMFRLDMWDTGPSSFQNFDYIEKDCFESVDLVMFVISASDRDGFNHLPELINEKLTQASPTRSFSTIVFITKFDQLSDLTASDAEQFQTKYNVPVYLFSSVHTNFRSTSSYLTMICERLWKRDLELSMTGTIFV</sequence>
<evidence type="ECO:0000256" key="12">
    <source>
        <dbReference type="ARBA" id="ARBA00023273"/>
    </source>
</evidence>
<keyword evidence="18" id="KW-1185">Reference proteome</keyword>
<dbReference type="GO" id="GO:0030030">
    <property type="term" value="P:cell projection organization"/>
    <property type="evidence" value="ECO:0007669"/>
    <property type="project" value="UniProtKB-KW"/>
</dbReference>
<evidence type="ECO:0000313" key="14">
    <source>
        <dbReference type="EMBL" id="CAF0739035.1"/>
    </source>
</evidence>
<keyword evidence="9" id="KW-0969">Cilium</keyword>
<dbReference type="GO" id="GO:0005525">
    <property type="term" value="F:GTP binding"/>
    <property type="evidence" value="ECO:0007669"/>
    <property type="project" value="UniProtKB-KW"/>
</dbReference>
<dbReference type="Proteomes" id="UP000681722">
    <property type="component" value="Unassembled WGS sequence"/>
</dbReference>
<proteinExistence type="inferred from homology"/>
<dbReference type="EMBL" id="CAJNOQ010000011">
    <property type="protein sequence ID" value="CAF0739035.1"/>
    <property type="molecule type" value="Genomic_DNA"/>
</dbReference>
<evidence type="ECO:0000313" key="15">
    <source>
        <dbReference type="EMBL" id="CAF0763610.1"/>
    </source>
</evidence>
<evidence type="ECO:0000313" key="16">
    <source>
        <dbReference type="EMBL" id="CAF3517162.1"/>
    </source>
</evidence>
<evidence type="ECO:0000256" key="5">
    <source>
        <dbReference type="ARBA" id="ARBA00022483"/>
    </source>
</evidence>
<dbReference type="SMART" id="SM00175">
    <property type="entry name" value="RAB"/>
    <property type="match status" value="1"/>
</dbReference>
<comment type="similarity">
    <text evidence="2">Belongs to the small GTPase superfamily. Rab family.</text>
</comment>
<dbReference type="GO" id="GO:0003924">
    <property type="term" value="F:GTPase activity"/>
    <property type="evidence" value="ECO:0007669"/>
    <property type="project" value="InterPro"/>
</dbReference>
<dbReference type="SUPFAM" id="SSF52540">
    <property type="entry name" value="P-loop containing nucleoside triphosphate hydrolases"/>
    <property type="match status" value="1"/>
</dbReference>
<keyword evidence="5" id="KW-0268">Exocytosis</keyword>
<evidence type="ECO:0000313" key="17">
    <source>
        <dbReference type="EMBL" id="CAF3543578.1"/>
    </source>
</evidence>
<dbReference type="PROSITE" id="PS51419">
    <property type="entry name" value="RAB"/>
    <property type="match status" value="1"/>
</dbReference>
<dbReference type="CDD" id="cd00882">
    <property type="entry name" value="Ras_like_GTPase"/>
    <property type="match status" value="1"/>
</dbReference>
<dbReference type="Proteomes" id="UP000663829">
    <property type="component" value="Unassembled WGS sequence"/>
</dbReference>
<dbReference type="InterPro" id="IPR039677">
    <property type="entry name" value="RSG1"/>
</dbReference>
<accession>A0A813NQC2</accession>
<dbReference type="AlphaFoldDB" id="A0A813NQC2"/>
<keyword evidence="10" id="KW-0547">Nucleotide-binding</keyword>
<dbReference type="Proteomes" id="UP000682733">
    <property type="component" value="Unassembled WGS sequence"/>
</dbReference>
<dbReference type="EMBL" id="CAJOBC010000011">
    <property type="protein sequence ID" value="CAF3517162.1"/>
    <property type="molecule type" value="Genomic_DNA"/>
</dbReference>
<evidence type="ECO:0000256" key="1">
    <source>
        <dbReference type="ARBA" id="ARBA00004120"/>
    </source>
</evidence>
<dbReference type="GO" id="GO:0015031">
    <property type="term" value="P:protein transport"/>
    <property type="evidence" value="ECO:0007669"/>
    <property type="project" value="UniProtKB-KW"/>
</dbReference>
<dbReference type="InterPro" id="IPR005225">
    <property type="entry name" value="Small_GTP-bd"/>
</dbReference>
<dbReference type="GO" id="GO:0006887">
    <property type="term" value="P:exocytosis"/>
    <property type="evidence" value="ECO:0007669"/>
    <property type="project" value="UniProtKB-KW"/>
</dbReference>
<keyword evidence="10" id="KW-0342">GTP-binding</keyword>
<dbReference type="NCBIfam" id="TIGR00231">
    <property type="entry name" value="small_GTP"/>
    <property type="match status" value="1"/>
</dbReference>
<keyword evidence="6" id="KW-0963">Cytoplasm</keyword>
<protein>
    <recommendedName>
        <fullName evidence="3">Ciliogenesis and planar polarity effector 2</fullName>
    </recommendedName>
    <alternativeName>
        <fullName evidence="13">REM2- and Rab-like small GTPase 1</fullName>
    </alternativeName>
</protein>
<dbReference type="PANTHER" id="PTHR14983">
    <property type="entry name" value="CILIOGENESIS AND PLANAR POLARITY EFFECTOR 2"/>
    <property type="match status" value="1"/>
</dbReference>
<dbReference type="Proteomes" id="UP000677228">
    <property type="component" value="Unassembled WGS sequence"/>
</dbReference>
<evidence type="ECO:0000256" key="11">
    <source>
        <dbReference type="ARBA" id="ARBA00023212"/>
    </source>
</evidence>
<dbReference type="Gene3D" id="3.40.50.300">
    <property type="entry name" value="P-loop containing nucleotide triphosphate hydrolases"/>
    <property type="match status" value="1"/>
</dbReference>
<reference evidence="14" key="1">
    <citation type="submission" date="2021-02" db="EMBL/GenBank/DDBJ databases">
        <authorList>
            <person name="Nowell W R."/>
        </authorList>
    </citation>
    <scope>NUCLEOTIDE SEQUENCE</scope>
</reference>
<comment type="caution">
    <text evidence="14">The sequence shown here is derived from an EMBL/GenBank/DDBJ whole genome shotgun (WGS) entry which is preliminary data.</text>
</comment>
<evidence type="ECO:0000256" key="10">
    <source>
        <dbReference type="ARBA" id="ARBA00023134"/>
    </source>
</evidence>
<dbReference type="EMBL" id="CAJOBA010000592">
    <property type="protein sequence ID" value="CAF3543578.1"/>
    <property type="molecule type" value="Genomic_DNA"/>
</dbReference>
<organism evidence="14 18">
    <name type="scientific">Didymodactylos carnosus</name>
    <dbReference type="NCBI Taxonomy" id="1234261"/>
    <lineage>
        <taxon>Eukaryota</taxon>
        <taxon>Metazoa</taxon>
        <taxon>Spiralia</taxon>
        <taxon>Gnathifera</taxon>
        <taxon>Rotifera</taxon>
        <taxon>Eurotatoria</taxon>
        <taxon>Bdelloidea</taxon>
        <taxon>Philodinida</taxon>
        <taxon>Philodinidae</taxon>
        <taxon>Didymodactylos</taxon>
    </lineage>
</organism>
<evidence type="ECO:0000256" key="13">
    <source>
        <dbReference type="ARBA" id="ARBA00030243"/>
    </source>
</evidence>
<evidence type="ECO:0000256" key="8">
    <source>
        <dbReference type="ARBA" id="ARBA00022927"/>
    </source>
</evidence>
<gene>
    <name evidence="14" type="ORF">GPM918_LOCUS152</name>
    <name evidence="15" type="ORF">OVA965_LOCUS2690</name>
    <name evidence="16" type="ORF">SRO942_LOCUS153</name>
    <name evidence="17" type="ORF">TMI583_LOCUS2689</name>
</gene>
<keyword evidence="11" id="KW-0206">Cytoskeleton</keyword>
<dbReference type="Pfam" id="PF00071">
    <property type="entry name" value="Ras"/>
    <property type="match status" value="1"/>
</dbReference>
<evidence type="ECO:0000256" key="6">
    <source>
        <dbReference type="ARBA" id="ARBA00022490"/>
    </source>
</evidence>
<dbReference type="OrthoDB" id="10266641at2759"/>